<proteinExistence type="predicted"/>
<feature type="region of interest" description="Disordered" evidence="1">
    <location>
        <begin position="57"/>
        <end position="109"/>
    </location>
</feature>
<keyword evidence="3" id="KW-1185">Reference proteome</keyword>
<feature type="compositionally biased region" description="Polar residues" evidence="1">
    <location>
        <begin position="62"/>
        <end position="71"/>
    </location>
</feature>
<evidence type="ECO:0000313" key="3">
    <source>
        <dbReference type="Proteomes" id="UP001234989"/>
    </source>
</evidence>
<accession>A0AAF0UGQ7</accession>
<feature type="region of interest" description="Disordered" evidence="1">
    <location>
        <begin position="1"/>
        <end position="43"/>
    </location>
</feature>
<dbReference type="Proteomes" id="UP001234989">
    <property type="component" value="Chromosome 9"/>
</dbReference>
<dbReference type="AlphaFoldDB" id="A0AAF0UGQ7"/>
<feature type="compositionally biased region" description="Polar residues" evidence="1">
    <location>
        <begin position="7"/>
        <end position="43"/>
    </location>
</feature>
<reference evidence="2" key="1">
    <citation type="submission" date="2023-08" db="EMBL/GenBank/DDBJ databases">
        <title>A de novo genome assembly of Solanum verrucosum Schlechtendal, a Mexican diploid species geographically isolated from the other diploid A-genome species in potato relatives.</title>
        <authorList>
            <person name="Hosaka K."/>
        </authorList>
    </citation>
    <scope>NUCLEOTIDE SEQUENCE</scope>
    <source>
        <tissue evidence="2">Young leaves</tissue>
    </source>
</reference>
<evidence type="ECO:0000256" key="1">
    <source>
        <dbReference type="SAM" id="MobiDB-lite"/>
    </source>
</evidence>
<gene>
    <name evidence="2" type="ORF">MTR67_039157</name>
</gene>
<evidence type="ECO:0000313" key="2">
    <source>
        <dbReference type="EMBL" id="WMV45772.1"/>
    </source>
</evidence>
<dbReference type="EMBL" id="CP133620">
    <property type="protein sequence ID" value="WMV45772.1"/>
    <property type="molecule type" value="Genomic_DNA"/>
</dbReference>
<name>A0AAF0UGQ7_SOLVR</name>
<sequence length="109" mass="12647">MGRPGSKTGQDQQYQPNTQSGKTLNSTISTHNNYNDLVVQDRTNSQEPLWEDLVYYNRRQGKTNNISLRNSQPRRTRKSSSEFDTSIKEIHKQTKSQLEKVEGNTVERF</sequence>
<organism evidence="2 3">
    <name type="scientific">Solanum verrucosum</name>
    <dbReference type="NCBI Taxonomy" id="315347"/>
    <lineage>
        <taxon>Eukaryota</taxon>
        <taxon>Viridiplantae</taxon>
        <taxon>Streptophyta</taxon>
        <taxon>Embryophyta</taxon>
        <taxon>Tracheophyta</taxon>
        <taxon>Spermatophyta</taxon>
        <taxon>Magnoliopsida</taxon>
        <taxon>eudicotyledons</taxon>
        <taxon>Gunneridae</taxon>
        <taxon>Pentapetalae</taxon>
        <taxon>asterids</taxon>
        <taxon>lamiids</taxon>
        <taxon>Solanales</taxon>
        <taxon>Solanaceae</taxon>
        <taxon>Solanoideae</taxon>
        <taxon>Solaneae</taxon>
        <taxon>Solanum</taxon>
    </lineage>
</organism>
<protein>
    <submittedName>
        <fullName evidence="2">Uncharacterized protein</fullName>
    </submittedName>
</protein>
<feature type="compositionally biased region" description="Basic and acidic residues" evidence="1">
    <location>
        <begin position="79"/>
        <end position="109"/>
    </location>
</feature>